<protein>
    <submittedName>
        <fullName evidence="1">Uncharacterized protein</fullName>
    </submittedName>
</protein>
<proteinExistence type="predicted"/>
<evidence type="ECO:0000313" key="3">
    <source>
        <dbReference type="Proteomes" id="UP000663834"/>
    </source>
</evidence>
<dbReference type="AlphaFoldDB" id="A0A816CU67"/>
<organism evidence="1 3">
    <name type="scientific">Rotaria magnacalcarata</name>
    <dbReference type="NCBI Taxonomy" id="392030"/>
    <lineage>
        <taxon>Eukaryota</taxon>
        <taxon>Metazoa</taxon>
        <taxon>Spiralia</taxon>
        <taxon>Gnathifera</taxon>
        <taxon>Rotifera</taxon>
        <taxon>Eurotatoria</taxon>
        <taxon>Bdelloidea</taxon>
        <taxon>Philodinida</taxon>
        <taxon>Philodinidae</taxon>
        <taxon>Rotaria</taxon>
    </lineage>
</organism>
<name>A0A816CU67_9BILA</name>
<dbReference type="OrthoDB" id="10062041at2759"/>
<evidence type="ECO:0000313" key="1">
    <source>
        <dbReference type="EMBL" id="CAF1626962.1"/>
    </source>
</evidence>
<sequence>MPNTALLISNYNSQPCEATFRLTRSMSGTFSSVVNFTTDQFLKRAGKLSILTGLENKSESGQSDCSLKFPKHHKRRRKAISLNNLTSSIGINLVTYNQIETTIHQAFDDAYKTLSKVDINTALEKKKITTINKVSSFIKKIEKN</sequence>
<evidence type="ECO:0000313" key="2">
    <source>
        <dbReference type="EMBL" id="CAF4138841.1"/>
    </source>
</evidence>
<accession>A0A816CU67</accession>
<reference evidence="1" key="1">
    <citation type="submission" date="2021-02" db="EMBL/GenBank/DDBJ databases">
        <authorList>
            <person name="Nowell W R."/>
        </authorList>
    </citation>
    <scope>NUCLEOTIDE SEQUENCE</scope>
</reference>
<comment type="caution">
    <text evidence="1">The sequence shown here is derived from an EMBL/GenBank/DDBJ whole genome shotgun (WGS) entry which is preliminary data.</text>
</comment>
<dbReference type="Proteomes" id="UP000663834">
    <property type="component" value="Unassembled WGS sequence"/>
</dbReference>
<dbReference type="Proteomes" id="UP000681720">
    <property type="component" value="Unassembled WGS sequence"/>
</dbReference>
<gene>
    <name evidence="2" type="ORF">GIL414_LOCUS18905</name>
    <name evidence="1" type="ORF">KQP761_LOCUS25526</name>
</gene>
<dbReference type="EMBL" id="CAJOBJ010009458">
    <property type="protein sequence ID" value="CAF4138841.1"/>
    <property type="molecule type" value="Genomic_DNA"/>
</dbReference>
<dbReference type="EMBL" id="CAJNOW010013908">
    <property type="protein sequence ID" value="CAF1626962.1"/>
    <property type="molecule type" value="Genomic_DNA"/>
</dbReference>